<feature type="transmembrane region" description="Helical" evidence="7">
    <location>
        <begin position="220"/>
        <end position="237"/>
    </location>
</feature>
<dbReference type="AlphaFoldDB" id="A0A2W1JI64"/>
<dbReference type="PANTHER" id="PTHR34011">
    <property type="entry name" value="PHYCOBILISOME 32.1 KDA LINKER POLYPEPTIDE, PHYCOCYANIN-ASSOCIATED, ROD 2-RELATED"/>
    <property type="match status" value="1"/>
</dbReference>
<dbReference type="PROSITE" id="PS51445">
    <property type="entry name" value="PBS_LINKER"/>
    <property type="match status" value="1"/>
</dbReference>
<dbReference type="Pfam" id="PF00427">
    <property type="entry name" value="PBS_linker_poly"/>
    <property type="match status" value="1"/>
</dbReference>
<reference evidence="9 10" key="1">
    <citation type="journal article" date="2018" name="Sci. Rep.">
        <title>A novel species of the marine cyanobacterium Acaryochloris with a unique pigment content and lifestyle.</title>
        <authorList>
            <person name="Partensky F."/>
            <person name="Six C."/>
            <person name="Ratin M."/>
            <person name="Garczarek L."/>
            <person name="Vaulot D."/>
            <person name="Probert I."/>
            <person name="Calteau A."/>
            <person name="Gourvil P."/>
            <person name="Marie D."/>
            <person name="Grebert T."/>
            <person name="Bouchier C."/>
            <person name="Le Panse S."/>
            <person name="Gachenot M."/>
            <person name="Rodriguez F."/>
            <person name="Garrido J.L."/>
        </authorList>
    </citation>
    <scope>NUCLEOTIDE SEQUENCE [LARGE SCALE GENOMIC DNA]</scope>
    <source>
        <strain evidence="9 10">RCC1774</strain>
    </source>
</reference>
<gene>
    <name evidence="9" type="primary">cpcG_2</name>
    <name evidence="9" type="ORF">C1752_09140</name>
</gene>
<keyword evidence="3 6" id="KW-0605">Phycobilisome</keyword>
<keyword evidence="5 7" id="KW-0472">Membrane</keyword>
<dbReference type="GO" id="GO:0012505">
    <property type="term" value="C:endomembrane system"/>
    <property type="evidence" value="ECO:0007669"/>
    <property type="project" value="UniProtKB-SubCell"/>
</dbReference>
<sequence length="242" mass="27732">MPLPLLEFTPTSRNTRVPGFELPGDEQPRLYSTERSLSVSEKGDLIEAAYLQIFHEQQMLSFCRQTFLESQLMIGQITVREFIRGLATSDAFRRLNYEVNNNYRFTELCVQRILGRQVYSEREKLAWSIILATRGLQGFIAELIDSDEYMRHFGEHTVPYQRRRVLPQRTQGEWTFAHTARYGTDYRDQLPRPSREDPLRASGLSGSGLRLNLGSDEKRLLIVAISVVAAAALWLVLHAPAG</sequence>
<keyword evidence="10" id="KW-1185">Reference proteome</keyword>
<dbReference type="EMBL" id="PQWO01000028">
    <property type="protein sequence ID" value="PZD70772.1"/>
    <property type="molecule type" value="Genomic_DNA"/>
</dbReference>
<dbReference type="Proteomes" id="UP000248857">
    <property type="component" value="Unassembled WGS sequence"/>
</dbReference>
<dbReference type="OrthoDB" id="448032at2"/>
<evidence type="ECO:0000256" key="1">
    <source>
        <dbReference type="ARBA" id="ARBA00004308"/>
    </source>
</evidence>
<evidence type="ECO:0000256" key="7">
    <source>
        <dbReference type="SAM" id="Phobius"/>
    </source>
</evidence>
<evidence type="ECO:0000256" key="2">
    <source>
        <dbReference type="ARBA" id="ARBA00022549"/>
    </source>
</evidence>
<feature type="domain" description="PBS-linker" evidence="8">
    <location>
        <begin position="11"/>
        <end position="194"/>
    </location>
</feature>
<keyword evidence="7" id="KW-1133">Transmembrane helix</keyword>
<evidence type="ECO:0000256" key="3">
    <source>
        <dbReference type="ARBA" id="ARBA00022738"/>
    </source>
</evidence>
<keyword evidence="4" id="KW-0793">Thylakoid</keyword>
<name>A0A2W1JI64_9CYAN</name>
<evidence type="ECO:0000256" key="4">
    <source>
        <dbReference type="ARBA" id="ARBA00023078"/>
    </source>
</evidence>
<dbReference type="GO" id="GO:0030089">
    <property type="term" value="C:phycobilisome"/>
    <property type="evidence" value="ECO:0007669"/>
    <property type="project" value="UniProtKB-UniRule"/>
</dbReference>
<comment type="subcellular location">
    <subcellularLocation>
        <location evidence="1">Endomembrane system</location>
    </subcellularLocation>
</comment>
<keyword evidence="7" id="KW-0812">Transmembrane</keyword>
<dbReference type="InterPro" id="IPR038255">
    <property type="entry name" value="PBS_linker_sf"/>
</dbReference>
<evidence type="ECO:0000259" key="8">
    <source>
        <dbReference type="PROSITE" id="PS51445"/>
    </source>
</evidence>
<organism evidence="9 10">
    <name type="scientific">Acaryochloris thomasi RCC1774</name>
    <dbReference type="NCBI Taxonomy" id="1764569"/>
    <lineage>
        <taxon>Bacteria</taxon>
        <taxon>Bacillati</taxon>
        <taxon>Cyanobacteriota</taxon>
        <taxon>Cyanophyceae</taxon>
        <taxon>Acaryochloridales</taxon>
        <taxon>Acaryochloridaceae</taxon>
        <taxon>Acaryochloris</taxon>
        <taxon>Acaryochloris thomasi</taxon>
    </lineage>
</organism>
<dbReference type="GO" id="GO:0015979">
    <property type="term" value="P:photosynthesis"/>
    <property type="evidence" value="ECO:0007669"/>
    <property type="project" value="InterPro"/>
</dbReference>
<evidence type="ECO:0000256" key="6">
    <source>
        <dbReference type="PROSITE-ProRule" id="PRU00775"/>
    </source>
</evidence>
<comment type="similarity">
    <text evidence="6">Belongs to the phycobilisome linker protein family.</text>
</comment>
<dbReference type="InterPro" id="IPR001297">
    <property type="entry name" value="PBS_linker_dom"/>
</dbReference>
<accession>A0A2W1JI64</accession>
<keyword evidence="2" id="KW-0042">Antenna complex</keyword>
<dbReference type="Gene3D" id="1.10.3130.20">
    <property type="entry name" value="Phycobilisome linker domain"/>
    <property type="match status" value="1"/>
</dbReference>
<evidence type="ECO:0000313" key="10">
    <source>
        <dbReference type="Proteomes" id="UP000248857"/>
    </source>
</evidence>
<protein>
    <submittedName>
        <fullName evidence="9">Phycobilisome rod-core linker polypeptide CpcG</fullName>
    </submittedName>
</protein>
<evidence type="ECO:0000313" key="9">
    <source>
        <dbReference type="EMBL" id="PZD70772.1"/>
    </source>
</evidence>
<proteinExistence type="inferred from homology"/>
<dbReference type="RefSeq" id="WP_110988688.1">
    <property type="nucleotide sequence ID" value="NZ_CAWNWM010000028.1"/>
</dbReference>
<comment type="caution">
    <text evidence="9">The sequence shown here is derived from an EMBL/GenBank/DDBJ whole genome shotgun (WGS) entry which is preliminary data.</text>
</comment>
<evidence type="ECO:0000256" key="5">
    <source>
        <dbReference type="ARBA" id="ARBA00023136"/>
    </source>
</evidence>